<dbReference type="PANTHER" id="PTHR34407:SF1">
    <property type="entry name" value="SGNH HYDROLASE-TYPE ESTERASE DOMAIN-CONTAINING PROTEIN"/>
    <property type="match status" value="1"/>
</dbReference>
<proteinExistence type="predicted"/>
<dbReference type="PANTHER" id="PTHR34407">
    <property type="entry name" value="EXPRESSED PROTEIN"/>
    <property type="match status" value="1"/>
</dbReference>
<name>A0A0D2JSF0_9CHLO</name>
<accession>A0A0D2JSF0</accession>
<sequence length="309" mass="34644">MWISNNHTQGIFWSSAEREFQEFAWYYSLPTVSVKAACYHDMVAAKHGFSVHAPRERDQQGLRHRAFYYDYVHPDGNTGHRVMAELAMHLISTVAKDLESNPISANDSTDASAPLPRPMIRDNHASLHDTCFVGPTFKDDAVAEHDGWEWINEAKSQRPKWGYVAKEPGKVLHLKLNTSVSASTPDKPVLVQLAHLRSYEHMGWAEVTCTSGCECPPTRFNGHTSDRKSLLTLHKLFVTQHDKCVLGVEVLTESDSGEHKVKLAGVIVSDQAGEQQGLDNAGAVEHVHDISFRHRGFGRDNVFDVRNHV</sequence>
<dbReference type="Proteomes" id="UP000054498">
    <property type="component" value="Unassembled WGS sequence"/>
</dbReference>
<dbReference type="EMBL" id="KK101164">
    <property type="protein sequence ID" value="KIZ01938.1"/>
    <property type="molecule type" value="Genomic_DNA"/>
</dbReference>
<reference evidence="1 2" key="1">
    <citation type="journal article" date="2013" name="BMC Genomics">
        <title>Reconstruction of the lipid metabolism for the microalga Monoraphidium neglectum from its genome sequence reveals characteristics suitable for biofuel production.</title>
        <authorList>
            <person name="Bogen C."/>
            <person name="Al-Dilaimi A."/>
            <person name="Albersmeier A."/>
            <person name="Wichmann J."/>
            <person name="Grundmann M."/>
            <person name="Rupp O."/>
            <person name="Lauersen K.J."/>
            <person name="Blifernez-Klassen O."/>
            <person name="Kalinowski J."/>
            <person name="Goesmann A."/>
            <person name="Mussgnug J.H."/>
            <person name="Kruse O."/>
        </authorList>
    </citation>
    <scope>NUCLEOTIDE SEQUENCE [LARGE SCALE GENOMIC DNA]</scope>
    <source>
        <strain evidence="1 2">SAG 48.87</strain>
    </source>
</reference>
<dbReference type="KEGG" id="mng:MNEG_6025"/>
<dbReference type="GeneID" id="25738901"/>
<dbReference type="RefSeq" id="XP_013900957.1">
    <property type="nucleotide sequence ID" value="XM_014045503.1"/>
</dbReference>
<organism evidence="1 2">
    <name type="scientific">Monoraphidium neglectum</name>
    <dbReference type="NCBI Taxonomy" id="145388"/>
    <lineage>
        <taxon>Eukaryota</taxon>
        <taxon>Viridiplantae</taxon>
        <taxon>Chlorophyta</taxon>
        <taxon>core chlorophytes</taxon>
        <taxon>Chlorophyceae</taxon>
        <taxon>CS clade</taxon>
        <taxon>Sphaeropleales</taxon>
        <taxon>Selenastraceae</taxon>
        <taxon>Monoraphidium</taxon>
    </lineage>
</organism>
<gene>
    <name evidence="1" type="ORF">MNEG_6025</name>
</gene>
<dbReference type="OrthoDB" id="544608at2759"/>
<dbReference type="AlphaFoldDB" id="A0A0D2JSF0"/>
<protein>
    <submittedName>
        <fullName evidence="1">Uncharacterized protein</fullName>
    </submittedName>
</protein>
<dbReference type="STRING" id="145388.A0A0D2JSF0"/>
<evidence type="ECO:0000313" key="2">
    <source>
        <dbReference type="Proteomes" id="UP000054498"/>
    </source>
</evidence>
<evidence type="ECO:0000313" key="1">
    <source>
        <dbReference type="EMBL" id="KIZ01938.1"/>
    </source>
</evidence>
<keyword evidence="2" id="KW-1185">Reference proteome</keyword>